<dbReference type="Proteomes" id="UP000735302">
    <property type="component" value="Unassembled WGS sequence"/>
</dbReference>
<keyword evidence="2" id="KW-0732">Signal</keyword>
<protein>
    <submittedName>
        <fullName evidence="3">Uncharacterized protein</fullName>
    </submittedName>
</protein>
<evidence type="ECO:0000313" key="4">
    <source>
        <dbReference type="Proteomes" id="UP000735302"/>
    </source>
</evidence>
<organism evidence="3 4">
    <name type="scientific">Plakobranchus ocellatus</name>
    <dbReference type="NCBI Taxonomy" id="259542"/>
    <lineage>
        <taxon>Eukaryota</taxon>
        <taxon>Metazoa</taxon>
        <taxon>Spiralia</taxon>
        <taxon>Lophotrochozoa</taxon>
        <taxon>Mollusca</taxon>
        <taxon>Gastropoda</taxon>
        <taxon>Heterobranchia</taxon>
        <taxon>Euthyneura</taxon>
        <taxon>Panpulmonata</taxon>
        <taxon>Sacoglossa</taxon>
        <taxon>Placobranchoidea</taxon>
        <taxon>Plakobranchidae</taxon>
        <taxon>Plakobranchus</taxon>
    </lineage>
</organism>
<feature type="region of interest" description="Disordered" evidence="1">
    <location>
        <begin position="68"/>
        <end position="89"/>
    </location>
</feature>
<evidence type="ECO:0000313" key="3">
    <source>
        <dbReference type="EMBL" id="GFO43357.1"/>
    </source>
</evidence>
<keyword evidence="4" id="KW-1185">Reference proteome</keyword>
<feature type="region of interest" description="Disordered" evidence="1">
    <location>
        <begin position="134"/>
        <end position="166"/>
    </location>
</feature>
<evidence type="ECO:0000256" key="2">
    <source>
        <dbReference type="SAM" id="SignalP"/>
    </source>
</evidence>
<feature type="compositionally biased region" description="Low complexity" evidence="1">
    <location>
        <begin position="148"/>
        <end position="164"/>
    </location>
</feature>
<reference evidence="3 4" key="1">
    <citation type="journal article" date="2021" name="Elife">
        <title>Chloroplast acquisition without the gene transfer in kleptoplastic sea slugs, Plakobranchus ocellatus.</title>
        <authorList>
            <person name="Maeda T."/>
            <person name="Takahashi S."/>
            <person name="Yoshida T."/>
            <person name="Shimamura S."/>
            <person name="Takaki Y."/>
            <person name="Nagai Y."/>
            <person name="Toyoda A."/>
            <person name="Suzuki Y."/>
            <person name="Arimoto A."/>
            <person name="Ishii H."/>
            <person name="Satoh N."/>
            <person name="Nishiyama T."/>
            <person name="Hasebe M."/>
            <person name="Maruyama T."/>
            <person name="Minagawa J."/>
            <person name="Obokata J."/>
            <person name="Shigenobu S."/>
        </authorList>
    </citation>
    <scope>NUCLEOTIDE SEQUENCE [LARGE SCALE GENOMIC DNA]</scope>
</reference>
<dbReference type="AlphaFoldDB" id="A0AAV4DH91"/>
<proteinExistence type="predicted"/>
<feature type="signal peptide" evidence="2">
    <location>
        <begin position="1"/>
        <end position="23"/>
    </location>
</feature>
<evidence type="ECO:0000256" key="1">
    <source>
        <dbReference type="SAM" id="MobiDB-lite"/>
    </source>
</evidence>
<comment type="caution">
    <text evidence="3">The sequence shown here is derived from an EMBL/GenBank/DDBJ whole genome shotgun (WGS) entry which is preliminary data.</text>
</comment>
<accession>A0AAV4DH91</accession>
<dbReference type="EMBL" id="BLXT01007882">
    <property type="protein sequence ID" value="GFO43357.1"/>
    <property type="molecule type" value="Genomic_DNA"/>
</dbReference>
<feature type="compositionally biased region" description="Polar residues" evidence="1">
    <location>
        <begin position="68"/>
        <end position="79"/>
    </location>
</feature>
<feature type="chain" id="PRO_5043685718" evidence="2">
    <location>
        <begin position="24"/>
        <end position="235"/>
    </location>
</feature>
<name>A0AAV4DH91_9GAST</name>
<gene>
    <name evidence="3" type="ORF">PoB_006986200</name>
</gene>
<sequence>MFPCACHTIRILLLALSAARVATQPKYSSEGSTYVTNHPSLNLPETLCASATTTSVASLTSVGGNIWNRLSSPGQSPQMAQKHRGQNKSHNNLQSYYHQQQQLQQPQPPQLNRALSAGASIKAMFLPLAQSNLGAPQAALPPPPSTPTSPKAPSQPTTPTSSTAGSIVKSKAVGKVIGELIRAEETSYPNHAGWCIQEISSKSIHPGKIVIARDSHWIFLVFLCHSLLQRIFVSL</sequence>